<organism evidence="3 4">
    <name type="scientific">Roseospira goensis</name>
    <dbReference type="NCBI Taxonomy" id="391922"/>
    <lineage>
        <taxon>Bacteria</taxon>
        <taxon>Pseudomonadati</taxon>
        <taxon>Pseudomonadota</taxon>
        <taxon>Alphaproteobacteria</taxon>
        <taxon>Rhodospirillales</taxon>
        <taxon>Rhodospirillaceae</taxon>
        <taxon>Roseospira</taxon>
    </lineage>
</organism>
<dbReference type="Gene3D" id="3.30.310.70">
    <property type="entry name" value="TT1751-like domain"/>
    <property type="match status" value="1"/>
</dbReference>
<evidence type="ECO:0000259" key="2">
    <source>
        <dbReference type="Pfam" id="PF03625"/>
    </source>
</evidence>
<dbReference type="Proteomes" id="UP000555728">
    <property type="component" value="Unassembled WGS sequence"/>
</dbReference>
<evidence type="ECO:0000313" key="4">
    <source>
        <dbReference type="Proteomes" id="UP000555728"/>
    </source>
</evidence>
<name>A0A7W6RY22_9PROT</name>
<sequence>MILHRRALAPLALAGVLFAATVTTSPAVAAGDGLVRLQSPHSVDVTLQRLKDAITAKGVTIFAEVNHAEGAAGVGKALLPTQLLVFGSPKIGAPLMTEARTIGIDLPLKALVYEDVDGQVWLAYNDPAWLAARHGLAPDLAPFQGMTQAIEGFAAAAVTE</sequence>
<dbReference type="Pfam" id="PF03625">
    <property type="entry name" value="DUF302"/>
    <property type="match status" value="1"/>
</dbReference>
<feature type="signal peptide" evidence="1">
    <location>
        <begin position="1"/>
        <end position="29"/>
    </location>
</feature>
<dbReference type="AlphaFoldDB" id="A0A7W6RY22"/>
<dbReference type="CDD" id="cd14797">
    <property type="entry name" value="DUF302"/>
    <property type="match status" value="1"/>
</dbReference>
<comment type="caution">
    <text evidence="3">The sequence shown here is derived from an EMBL/GenBank/DDBJ whole genome shotgun (WGS) entry which is preliminary data.</text>
</comment>
<dbReference type="RefSeq" id="WP_184432453.1">
    <property type="nucleotide sequence ID" value="NZ_JACIGI010000006.1"/>
</dbReference>
<dbReference type="PANTHER" id="PTHR38342:SF2">
    <property type="entry name" value="INNER MEMBRANE OR EXPORTED"/>
    <property type="match status" value="1"/>
</dbReference>
<reference evidence="3 4" key="1">
    <citation type="submission" date="2020-08" db="EMBL/GenBank/DDBJ databases">
        <title>Genome sequencing of Purple Non-Sulfur Bacteria from various extreme environments.</title>
        <authorList>
            <person name="Mayer M."/>
        </authorList>
    </citation>
    <scope>NUCLEOTIDE SEQUENCE [LARGE SCALE GENOMIC DNA]</scope>
    <source>
        <strain evidence="3 4">JA135</strain>
    </source>
</reference>
<dbReference type="PANTHER" id="PTHR38342">
    <property type="entry name" value="SLR5037 PROTEIN"/>
    <property type="match status" value="1"/>
</dbReference>
<dbReference type="InterPro" id="IPR035923">
    <property type="entry name" value="TT1751-like_sf"/>
</dbReference>
<keyword evidence="4" id="KW-1185">Reference proteome</keyword>
<evidence type="ECO:0000313" key="3">
    <source>
        <dbReference type="EMBL" id="MBB4285351.1"/>
    </source>
</evidence>
<gene>
    <name evidence="3" type="ORF">GGD88_001068</name>
</gene>
<dbReference type="InterPro" id="IPR005180">
    <property type="entry name" value="DUF302"/>
</dbReference>
<accession>A0A7W6RY22</accession>
<feature type="chain" id="PRO_5031548354" evidence="1">
    <location>
        <begin position="30"/>
        <end position="160"/>
    </location>
</feature>
<dbReference type="SUPFAM" id="SSF103247">
    <property type="entry name" value="TT1751-like"/>
    <property type="match status" value="1"/>
</dbReference>
<keyword evidence="1" id="KW-0732">Signal</keyword>
<feature type="domain" description="DUF302" evidence="2">
    <location>
        <begin position="65"/>
        <end position="127"/>
    </location>
</feature>
<evidence type="ECO:0000256" key="1">
    <source>
        <dbReference type="SAM" id="SignalP"/>
    </source>
</evidence>
<protein>
    <submittedName>
        <fullName evidence="3">Uncharacterized protein (DUF302 family)</fullName>
    </submittedName>
</protein>
<dbReference type="EMBL" id="JACIGI010000006">
    <property type="protein sequence ID" value="MBB4285351.1"/>
    <property type="molecule type" value="Genomic_DNA"/>
</dbReference>
<proteinExistence type="predicted"/>